<dbReference type="PANTHER" id="PTHR41800:SF1">
    <property type="entry name" value="EXPRESSED PROTEIN"/>
    <property type="match status" value="1"/>
</dbReference>
<sequence length="186" mass="20764">MPAGLRKLILEQVNAPPSFGEKAVHQSLLSFAFISSDCSIFQNQIFLRNRPSKILWKNQLSEHRILTMNTIRSTFYGWGVLILAGGGSYYFAKKQINKDRDERAASIEKSRQQAERLRAQEQVARDRAMSANSPASATSGAVPVSGDHPSPSVEATTDPAPTKHVEKESRFEAKEPFRSRKGDRFS</sequence>
<dbReference type="RefSeq" id="XP_023450947.2">
    <property type="nucleotide sequence ID" value="XM_023601981.2"/>
</dbReference>
<keyword evidence="2" id="KW-0472">Membrane</keyword>
<evidence type="ECO:0000313" key="3">
    <source>
        <dbReference type="EMBL" id="WPB06497.1"/>
    </source>
</evidence>
<evidence type="ECO:0000256" key="2">
    <source>
        <dbReference type="SAM" id="Phobius"/>
    </source>
</evidence>
<feature type="region of interest" description="Disordered" evidence="1">
    <location>
        <begin position="118"/>
        <end position="186"/>
    </location>
</feature>
<feature type="transmembrane region" description="Helical" evidence="2">
    <location>
        <begin position="75"/>
        <end position="92"/>
    </location>
</feature>
<dbReference type="Proteomes" id="UP001302367">
    <property type="component" value="Chromosome 7"/>
</dbReference>
<dbReference type="Pfam" id="PF15932">
    <property type="entry name" value="DUF4748"/>
    <property type="match status" value="1"/>
</dbReference>
<dbReference type="PANTHER" id="PTHR41800">
    <property type="entry name" value="EXPRESSED PROTEIN"/>
    <property type="match status" value="1"/>
</dbReference>
<accession>A0ABZ0P492</accession>
<dbReference type="GeneID" id="35433011"/>
<evidence type="ECO:0000256" key="1">
    <source>
        <dbReference type="SAM" id="MobiDB-lite"/>
    </source>
</evidence>
<protein>
    <submittedName>
        <fullName evidence="3">Uncharacterized protein</fullName>
    </submittedName>
</protein>
<keyword evidence="2" id="KW-1133">Transmembrane helix</keyword>
<keyword evidence="2" id="KW-0812">Transmembrane</keyword>
<feature type="compositionally biased region" description="Polar residues" evidence="1">
    <location>
        <begin position="130"/>
        <end position="139"/>
    </location>
</feature>
<gene>
    <name evidence="3" type="ORF">RHO25_011154</name>
</gene>
<feature type="compositionally biased region" description="Basic and acidic residues" evidence="1">
    <location>
        <begin position="118"/>
        <end position="128"/>
    </location>
</feature>
<dbReference type="InterPro" id="IPR031833">
    <property type="entry name" value="DUF4748"/>
</dbReference>
<dbReference type="EMBL" id="CP134190">
    <property type="protein sequence ID" value="WPB06497.1"/>
    <property type="molecule type" value="Genomic_DNA"/>
</dbReference>
<feature type="compositionally biased region" description="Basic and acidic residues" evidence="1">
    <location>
        <begin position="161"/>
        <end position="186"/>
    </location>
</feature>
<organism evidence="3 4">
    <name type="scientific">Cercospora beticola</name>
    <name type="common">Sugarbeet leaf spot fungus</name>
    <dbReference type="NCBI Taxonomy" id="122368"/>
    <lineage>
        <taxon>Eukaryota</taxon>
        <taxon>Fungi</taxon>
        <taxon>Dikarya</taxon>
        <taxon>Ascomycota</taxon>
        <taxon>Pezizomycotina</taxon>
        <taxon>Dothideomycetes</taxon>
        <taxon>Dothideomycetidae</taxon>
        <taxon>Mycosphaerellales</taxon>
        <taxon>Mycosphaerellaceae</taxon>
        <taxon>Cercospora</taxon>
    </lineage>
</organism>
<reference evidence="3 4" key="1">
    <citation type="submission" date="2023-09" db="EMBL/GenBank/DDBJ databases">
        <title>Complete-Gapless Cercospora beticola genome.</title>
        <authorList>
            <person name="Wyatt N.A."/>
            <person name="Spanner R.E."/>
            <person name="Bolton M.D."/>
        </authorList>
    </citation>
    <scope>NUCLEOTIDE SEQUENCE [LARGE SCALE GENOMIC DNA]</scope>
    <source>
        <strain evidence="3">Cb09-40</strain>
    </source>
</reference>
<keyword evidence="4" id="KW-1185">Reference proteome</keyword>
<name>A0ABZ0P492_CERBT</name>
<evidence type="ECO:0000313" key="4">
    <source>
        <dbReference type="Proteomes" id="UP001302367"/>
    </source>
</evidence>
<proteinExistence type="predicted"/>